<organism evidence="3 4">
    <name type="scientific">Achromobacter piechaudii</name>
    <dbReference type="NCBI Taxonomy" id="72556"/>
    <lineage>
        <taxon>Bacteria</taxon>
        <taxon>Pseudomonadati</taxon>
        <taxon>Pseudomonadota</taxon>
        <taxon>Betaproteobacteria</taxon>
        <taxon>Burkholderiales</taxon>
        <taxon>Alcaligenaceae</taxon>
        <taxon>Achromobacter</taxon>
    </lineage>
</organism>
<dbReference type="SUPFAM" id="SSF51556">
    <property type="entry name" value="Metallo-dependent hydrolases"/>
    <property type="match status" value="1"/>
</dbReference>
<dbReference type="AlphaFoldDB" id="A0A6S7DP12"/>
<dbReference type="Gene3D" id="3.20.20.140">
    <property type="entry name" value="Metal-dependent hydrolases"/>
    <property type="match status" value="1"/>
</dbReference>
<dbReference type="Pfam" id="PF04909">
    <property type="entry name" value="Amidohydro_2"/>
    <property type="match status" value="1"/>
</dbReference>
<dbReference type="InterPro" id="IPR032466">
    <property type="entry name" value="Metal_Hydrolase"/>
</dbReference>
<evidence type="ECO:0000313" key="4">
    <source>
        <dbReference type="Proteomes" id="UP000494105"/>
    </source>
</evidence>
<comment type="similarity">
    <text evidence="1">Belongs to the metallo-dependent hydrolases superfamily.</text>
</comment>
<dbReference type="EMBL" id="CADILD010000002">
    <property type="protein sequence ID" value="CAB3868348.1"/>
    <property type="molecule type" value="Genomic_DNA"/>
</dbReference>
<dbReference type="GO" id="GO:0016787">
    <property type="term" value="F:hydrolase activity"/>
    <property type="evidence" value="ECO:0007669"/>
    <property type="project" value="InterPro"/>
</dbReference>
<dbReference type="InterPro" id="IPR006680">
    <property type="entry name" value="Amidohydro-rel"/>
</dbReference>
<dbReference type="InterPro" id="IPR052350">
    <property type="entry name" value="Metallo-dep_Lactonases"/>
</dbReference>
<reference evidence="3 4" key="1">
    <citation type="submission" date="2020-04" db="EMBL/GenBank/DDBJ databases">
        <authorList>
            <person name="De Canck E."/>
        </authorList>
    </citation>
    <scope>NUCLEOTIDE SEQUENCE [LARGE SCALE GENOMIC DNA]</scope>
    <source>
        <strain evidence="3 4">LMG 1861</strain>
    </source>
</reference>
<dbReference type="Proteomes" id="UP000494105">
    <property type="component" value="Unassembled WGS sequence"/>
</dbReference>
<evidence type="ECO:0000256" key="1">
    <source>
        <dbReference type="ARBA" id="ARBA00038310"/>
    </source>
</evidence>
<dbReference type="PANTHER" id="PTHR43569:SF1">
    <property type="entry name" value="BLL3371 PROTEIN"/>
    <property type="match status" value="1"/>
</dbReference>
<feature type="domain" description="Amidohydrolase-related" evidence="2">
    <location>
        <begin position="34"/>
        <end position="267"/>
    </location>
</feature>
<accession>A0A6S7DP12</accession>
<gene>
    <name evidence="3" type="ORF">LMG1861_02630</name>
</gene>
<dbReference type="PANTHER" id="PTHR43569">
    <property type="entry name" value="AMIDOHYDROLASE"/>
    <property type="match status" value="1"/>
</dbReference>
<evidence type="ECO:0000259" key="2">
    <source>
        <dbReference type="Pfam" id="PF04909"/>
    </source>
</evidence>
<sequence>MYRRSGPDALKSVGEAQFYSTEMARSGISGGGFKAGFVGAADLMLGDDVDSVLDGLAAESQERLKGIRGAVYWDADPTLNLGLRPYSPQGLLLNPTFRRGFKRLADRGLVYDAWQYEPQLPELCSLADAFPYSRIVVNHCGGPLGINAYATSDRFDRWKLHIKQVALRPNTFMKLSGLTAPRIGLPLRVSGERPTAAALSQLWKPYIEVCIEAFGADRCLFGSNFPVDLAVCDYGVLIDAYKLATRQYTPEDRSAIFSGTAIQVYGLD</sequence>
<proteinExistence type="inferred from homology"/>
<name>A0A6S7DP12_9BURK</name>
<evidence type="ECO:0000313" key="3">
    <source>
        <dbReference type="EMBL" id="CAB3868348.1"/>
    </source>
</evidence>
<protein>
    <recommendedName>
        <fullName evidence="2">Amidohydrolase-related domain-containing protein</fullName>
    </recommendedName>
</protein>